<protein>
    <recommendedName>
        <fullName evidence="3">SsDNA binding protein</fullName>
    </recommendedName>
</protein>
<dbReference type="AlphaFoldDB" id="A0A1M4BKW8"/>
<accession>A0A1M4BKW8</accession>
<evidence type="ECO:0000313" key="2">
    <source>
        <dbReference type="EMBL" id="SAP16295.1"/>
    </source>
</evidence>
<evidence type="ECO:0000256" key="1">
    <source>
        <dbReference type="SAM" id="MobiDB-lite"/>
    </source>
</evidence>
<dbReference type="EMBL" id="LT559120">
    <property type="protein sequence ID" value="SAP16295.1"/>
    <property type="molecule type" value="Genomic_DNA"/>
</dbReference>
<proteinExistence type="predicted"/>
<sequence>MTNNSPATINLPAPARVGQATAVEQSRAVAEVHAAMVMARQYPRRVDAAVAEMERCCQQPSLAKRAFFRFSRGGETVTGPSIHLARELARCWGNVQHGLAEMSRDDQHGQSEMQAFAWDVETNSRVSSTFIVPHKRDTRSGVKALVDMRDIYENNTNNGARRVRESIFAVLPSWFVERAKDLCNATIEKGDGAPLEKRVDEAVAAFASGGITQDQIERKLGRPVARWTAQDVAQLEVIFTSLRRGEVTKDEEFPPDRVTSSDIPAGDAKPAPVQPPAPAETEPPSTPAAGAATEAAPESPEKREAGEQQVRDLFDHLDTKIPNKTRLDDLTVLFSRRVTALADLGDSELADLAQLLADCGGKTAAWQAAVDAQRQQAGGQA</sequence>
<organism evidence="2">
    <name type="scientific">Nonomuraea gerenzanensis</name>
    <dbReference type="NCBI Taxonomy" id="93944"/>
    <lineage>
        <taxon>Bacteria</taxon>
        <taxon>Bacillati</taxon>
        <taxon>Actinomycetota</taxon>
        <taxon>Actinomycetes</taxon>
        <taxon>Streptosporangiales</taxon>
        <taxon>Streptosporangiaceae</taxon>
        <taxon>Nonomuraea</taxon>
    </lineage>
</organism>
<reference evidence="2" key="1">
    <citation type="submission" date="2016-04" db="EMBL/GenBank/DDBJ databases">
        <authorList>
            <person name="Evans L.H."/>
            <person name="Alamgir A."/>
            <person name="Owens N."/>
            <person name="Weber N.D."/>
            <person name="Virtaneva K."/>
            <person name="Barbian K."/>
            <person name="Babar A."/>
            <person name="Rosenke K."/>
        </authorList>
    </citation>
    <scope>NUCLEOTIDE SEQUENCE</scope>
    <source>
        <strain evidence="2">Nono1</strain>
    </source>
</reference>
<feature type="region of interest" description="Disordered" evidence="1">
    <location>
        <begin position="248"/>
        <end position="307"/>
    </location>
</feature>
<dbReference type="RefSeq" id="WP_225267136.1">
    <property type="nucleotide sequence ID" value="NZ_CP084058.1"/>
</dbReference>
<name>A0A1M4BKW8_9ACTN</name>
<feature type="compositionally biased region" description="Low complexity" evidence="1">
    <location>
        <begin position="279"/>
        <end position="298"/>
    </location>
</feature>
<evidence type="ECO:0008006" key="3">
    <source>
        <dbReference type="Google" id="ProtNLM"/>
    </source>
</evidence>
<gene>
    <name evidence="2" type="ORF">BN4615_P10958</name>
</gene>